<evidence type="ECO:0000313" key="12">
    <source>
        <dbReference type="Proteomes" id="UP000515146"/>
    </source>
</evidence>
<organism evidence="12 13">
    <name type="scientific">Dermatophagoides pteronyssinus</name>
    <name type="common">European house dust mite</name>
    <dbReference type="NCBI Taxonomy" id="6956"/>
    <lineage>
        <taxon>Eukaryota</taxon>
        <taxon>Metazoa</taxon>
        <taxon>Ecdysozoa</taxon>
        <taxon>Arthropoda</taxon>
        <taxon>Chelicerata</taxon>
        <taxon>Arachnida</taxon>
        <taxon>Acari</taxon>
        <taxon>Acariformes</taxon>
        <taxon>Sarcoptiformes</taxon>
        <taxon>Astigmata</taxon>
        <taxon>Psoroptidia</taxon>
        <taxon>Analgoidea</taxon>
        <taxon>Pyroglyphidae</taxon>
        <taxon>Dermatophagoidinae</taxon>
        <taxon>Dermatophagoides</taxon>
    </lineage>
</organism>
<evidence type="ECO:0000256" key="7">
    <source>
        <dbReference type="ARBA" id="ARBA00022853"/>
    </source>
</evidence>
<dbReference type="KEGG" id="dpte:113792646"/>
<dbReference type="OrthoDB" id="5411773at2759"/>
<evidence type="ECO:0000256" key="1">
    <source>
        <dbReference type="ARBA" id="ARBA00004123"/>
    </source>
</evidence>
<comment type="domain">
    <text evidence="11">The PHD-type zinc finger mediates the binding to H3K4me3.</text>
</comment>
<comment type="subcellular location">
    <subcellularLocation>
        <location evidence="1 11">Nucleus</location>
    </subcellularLocation>
</comment>
<dbReference type="PANTHER" id="PTHR10333:SF103">
    <property type="entry name" value="INHIBITOR OF GROWTH PROTEIN 3"/>
    <property type="match status" value="1"/>
</dbReference>
<dbReference type="RefSeq" id="XP_027198356.1">
    <property type="nucleotide sequence ID" value="XM_027342555.1"/>
</dbReference>
<keyword evidence="9" id="KW-0804">Transcription</keyword>
<dbReference type="Pfam" id="PF12998">
    <property type="entry name" value="ING"/>
    <property type="match status" value="1"/>
</dbReference>
<protein>
    <recommendedName>
        <fullName evidence="11">Inhibitor of growth protein</fullName>
    </recommendedName>
</protein>
<comment type="function">
    <text evidence="11">Component of an histone acetyltransferase complex.</text>
</comment>
<dbReference type="SMART" id="SM01408">
    <property type="entry name" value="ING"/>
    <property type="match status" value="1"/>
</dbReference>
<evidence type="ECO:0000256" key="2">
    <source>
        <dbReference type="ARBA" id="ARBA00010210"/>
    </source>
</evidence>
<dbReference type="InterPro" id="IPR024610">
    <property type="entry name" value="ING_N_histone-binding"/>
</dbReference>
<dbReference type="SMART" id="SM00249">
    <property type="entry name" value="PHD"/>
    <property type="match status" value="1"/>
</dbReference>
<evidence type="ECO:0000313" key="13">
    <source>
        <dbReference type="RefSeq" id="XP_027198356.1"/>
    </source>
</evidence>
<evidence type="ECO:0000256" key="6">
    <source>
        <dbReference type="ARBA" id="ARBA00022833"/>
    </source>
</evidence>
<reference evidence="13" key="1">
    <citation type="submission" date="2025-08" db="UniProtKB">
        <authorList>
            <consortium name="RefSeq"/>
        </authorList>
    </citation>
    <scope>IDENTIFICATION</scope>
    <source>
        <strain evidence="13">Airmid</strain>
    </source>
</reference>
<dbReference type="GO" id="GO:0008270">
    <property type="term" value="F:zinc ion binding"/>
    <property type="evidence" value="ECO:0007669"/>
    <property type="project" value="UniProtKB-KW"/>
</dbReference>
<keyword evidence="4 11" id="KW-0479">Metal-binding</keyword>
<evidence type="ECO:0000256" key="10">
    <source>
        <dbReference type="ARBA" id="ARBA00023242"/>
    </source>
</evidence>
<keyword evidence="12" id="KW-1185">Reference proteome</keyword>
<dbReference type="CDD" id="cd15505">
    <property type="entry name" value="PHD_ING"/>
    <property type="match status" value="1"/>
</dbReference>
<keyword evidence="6 11" id="KW-0862">Zinc</keyword>
<dbReference type="AlphaFoldDB" id="A0A6P6XZS6"/>
<dbReference type="Proteomes" id="UP000515146">
    <property type="component" value="Unplaced"/>
</dbReference>
<keyword evidence="8" id="KW-0805">Transcription regulation</keyword>
<dbReference type="InParanoid" id="A0A6P6XZS6"/>
<dbReference type="SUPFAM" id="SSF57903">
    <property type="entry name" value="FYVE/PHD zinc finger"/>
    <property type="match status" value="1"/>
</dbReference>
<dbReference type="GO" id="GO:0035267">
    <property type="term" value="C:NuA4 histone acetyltransferase complex"/>
    <property type="evidence" value="ECO:0007669"/>
    <property type="project" value="TreeGrafter"/>
</dbReference>
<dbReference type="InterPro" id="IPR013083">
    <property type="entry name" value="Znf_RING/FYVE/PHD"/>
</dbReference>
<evidence type="ECO:0000256" key="11">
    <source>
        <dbReference type="RuleBase" id="RU361213"/>
    </source>
</evidence>
<evidence type="ECO:0000256" key="8">
    <source>
        <dbReference type="ARBA" id="ARBA00023015"/>
    </source>
</evidence>
<evidence type="ECO:0000256" key="5">
    <source>
        <dbReference type="ARBA" id="ARBA00022771"/>
    </source>
</evidence>
<sequence length="396" mass="45467">MLYLEDYLEIIENLPQELRDRFTEMRELDLLVNNEKDKHEENQRHFFNPRTADLPEEIIEQEYLRLKQDFEKIIEYSLEKVSISIQLSELIDKYYRRLEVELQKFKLELEADNAGITERLEKRISESDMVTSTNSGRGEKRKHSSLVSNAGSGKYNNNNDKNLNDQRTLNGYNVSKQLRNSMANMSSTQSSFDNNNLNLSNWNAKTSDKTISNYNNNNLNTKMNLSGSNAIAAIASQAIVQTSQSNTVGRKTASLKASYEAINSNSGLSNFYQFNTNRSDDERIGGDQSGGEPKRSRIKRNRTSNNQFNLDSTNNNSSDPGSSDAANNDYSMNEPRYCYCNSVSYGEMIFCENKECPYQWFHYDCVGIKVPPDGSWFCPTCIKDIKERYKKDNFGN</sequence>
<keyword evidence="7 11" id="KW-0156">Chromatin regulator</keyword>
<accession>A0A6P6XZS6</accession>
<comment type="subunit">
    <text evidence="11">Component of an histone acetyltransferase complex. Interacts with H3K4me3 and to a lesser extent with H3K4me2.</text>
</comment>
<evidence type="ECO:0000256" key="4">
    <source>
        <dbReference type="ARBA" id="ARBA00022723"/>
    </source>
</evidence>
<dbReference type="GO" id="GO:0006325">
    <property type="term" value="P:chromatin organization"/>
    <property type="evidence" value="ECO:0007669"/>
    <property type="project" value="UniProtKB-KW"/>
</dbReference>
<proteinExistence type="inferred from homology"/>
<dbReference type="OMA" id="RYEWFHY"/>
<dbReference type="GO" id="GO:0005634">
    <property type="term" value="C:nucleus"/>
    <property type="evidence" value="ECO:0007669"/>
    <property type="project" value="UniProtKB-SubCell"/>
</dbReference>
<dbReference type="Gene3D" id="3.30.40.10">
    <property type="entry name" value="Zinc/RING finger domain, C3HC4 (zinc finger)"/>
    <property type="match status" value="1"/>
</dbReference>
<gene>
    <name evidence="13" type="primary">LOC113792646</name>
</gene>
<evidence type="ECO:0000256" key="9">
    <source>
        <dbReference type="ARBA" id="ARBA00023163"/>
    </source>
</evidence>
<dbReference type="CDD" id="cd16858">
    <property type="entry name" value="ING_ING3_Yng2p"/>
    <property type="match status" value="1"/>
</dbReference>
<keyword evidence="10 11" id="KW-0539">Nucleus</keyword>
<dbReference type="FunCoup" id="A0A6P6XZS6">
    <property type="interactions" value="1073"/>
</dbReference>
<evidence type="ECO:0000256" key="3">
    <source>
        <dbReference type="ARBA" id="ARBA00022604"/>
    </source>
</evidence>
<dbReference type="InterPro" id="IPR011011">
    <property type="entry name" value="Znf_FYVE_PHD"/>
</dbReference>
<dbReference type="InterPro" id="IPR019786">
    <property type="entry name" value="Zinc_finger_PHD-type_CS"/>
</dbReference>
<dbReference type="InterPro" id="IPR028651">
    <property type="entry name" value="ING_fam"/>
</dbReference>
<dbReference type="PROSITE" id="PS50016">
    <property type="entry name" value="ZF_PHD_2"/>
    <property type="match status" value="1"/>
</dbReference>
<dbReference type="InterPro" id="IPR001965">
    <property type="entry name" value="Znf_PHD"/>
</dbReference>
<dbReference type="PANTHER" id="PTHR10333">
    <property type="entry name" value="INHIBITOR OF GROWTH PROTEIN"/>
    <property type="match status" value="1"/>
</dbReference>
<name>A0A6P6XZS6_DERPT</name>
<keyword evidence="5 11" id="KW-0863">Zinc-finger</keyword>
<dbReference type="InterPro" id="IPR019787">
    <property type="entry name" value="Znf_PHD-finger"/>
</dbReference>
<keyword evidence="3" id="KW-0341">Growth regulation</keyword>
<dbReference type="Gene3D" id="6.10.140.1740">
    <property type="match status" value="1"/>
</dbReference>
<comment type="similarity">
    <text evidence="2 11">Belongs to the ING family.</text>
</comment>
<dbReference type="PROSITE" id="PS01359">
    <property type="entry name" value="ZF_PHD_1"/>
    <property type="match status" value="1"/>
</dbReference>